<evidence type="ECO:0000313" key="4">
    <source>
        <dbReference type="EMBL" id="PHJ24171.1"/>
    </source>
</evidence>
<evidence type="ECO:0000313" key="5">
    <source>
        <dbReference type="Proteomes" id="UP000221165"/>
    </source>
</evidence>
<dbReference type="OrthoDB" id="406045at2759"/>
<protein>
    <submittedName>
        <fullName evidence="4">Adenylosuccinate lyase</fullName>
    </submittedName>
</protein>
<dbReference type="PANTHER" id="PTHR31560:SF0">
    <property type="entry name" value="UPF0652 PROTEIN C22H10.08"/>
    <property type="match status" value="1"/>
</dbReference>
<organism evidence="4 5">
    <name type="scientific">Cystoisospora suis</name>
    <dbReference type="NCBI Taxonomy" id="483139"/>
    <lineage>
        <taxon>Eukaryota</taxon>
        <taxon>Sar</taxon>
        <taxon>Alveolata</taxon>
        <taxon>Apicomplexa</taxon>
        <taxon>Conoidasida</taxon>
        <taxon>Coccidia</taxon>
        <taxon>Eucoccidiorida</taxon>
        <taxon>Eimeriorina</taxon>
        <taxon>Sarcocystidae</taxon>
        <taxon>Cystoisospora</taxon>
    </lineage>
</organism>
<evidence type="ECO:0000256" key="2">
    <source>
        <dbReference type="SAM" id="MobiDB-lite"/>
    </source>
</evidence>
<dbReference type="RefSeq" id="XP_067925844.1">
    <property type="nucleotide sequence ID" value="XM_068062183.1"/>
</dbReference>
<feature type="region of interest" description="Disordered" evidence="2">
    <location>
        <begin position="1"/>
        <end position="53"/>
    </location>
</feature>
<dbReference type="AlphaFoldDB" id="A0A2C6KJE8"/>
<dbReference type="PANTHER" id="PTHR31560">
    <property type="entry name" value="UPF0652 PROTEIN C16A11.03C-RELATED"/>
    <property type="match status" value="1"/>
</dbReference>
<feature type="compositionally biased region" description="Low complexity" evidence="2">
    <location>
        <begin position="449"/>
        <end position="459"/>
    </location>
</feature>
<feature type="domain" description="Non-canonical E2 ubiquitin-conjugating enzyme C-terminal" evidence="3">
    <location>
        <begin position="477"/>
        <end position="740"/>
    </location>
</feature>
<evidence type="ECO:0000259" key="3">
    <source>
        <dbReference type="Pfam" id="PF09418"/>
    </source>
</evidence>
<gene>
    <name evidence="4" type="ORF">CSUI_001980</name>
</gene>
<dbReference type="InterPro" id="IPR057668">
    <property type="entry name" value="E2_Ub-conjug_enz_C"/>
</dbReference>
<proteinExistence type="predicted"/>
<dbReference type="Proteomes" id="UP000221165">
    <property type="component" value="Unassembled WGS sequence"/>
</dbReference>
<feature type="domain" description="Non-canonical E2 ubiquitin-conjugating enzyme C-terminal" evidence="3">
    <location>
        <begin position="231"/>
        <end position="426"/>
    </location>
</feature>
<dbReference type="Pfam" id="PF09418">
    <property type="entry name" value="DUF2009"/>
    <property type="match status" value="2"/>
</dbReference>
<feature type="compositionally biased region" description="Gly residues" evidence="2">
    <location>
        <begin position="460"/>
        <end position="472"/>
    </location>
</feature>
<dbReference type="EMBL" id="MIGC01000816">
    <property type="protein sequence ID" value="PHJ24171.1"/>
    <property type="molecule type" value="Genomic_DNA"/>
</dbReference>
<feature type="region of interest" description="Disordered" evidence="2">
    <location>
        <begin position="449"/>
        <end position="473"/>
    </location>
</feature>
<dbReference type="InterPro" id="IPR018553">
    <property type="entry name" value="E2_Ub-conjug_enz"/>
</dbReference>
<evidence type="ECO:0000256" key="1">
    <source>
        <dbReference type="SAM" id="Coils"/>
    </source>
</evidence>
<accession>A0A2C6KJE8</accession>
<comment type="caution">
    <text evidence="4">The sequence shown here is derived from an EMBL/GenBank/DDBJ whole genome shotgun (WGS) entry which is preliminary data.</text>
</comment>
<name>A0A2C6KJE8_9APIC</name>
<dbReference type="GeneID" id="94425394"/>
<feature type="coiled-coil region" evidence="1">
    <location>
        <begin position="398"/>
        <end position="425"/>
    </location>
</feature>
<dbReference type="VEuPathDB" id="ToxoDB:CSUI_001980"/>
<keyword evidence="1" id="KW-0175">Coiled coil</keyword>
<sequence length="742" mass="81957">MTLYDPPGVGDERGGSATSSSTSLSSHQHNSSSSSTSATSSRPSSSSGAPVGGGYYRHGGDHLSRFLEGSIETAVEAACFLRSRGGLGGGGGDEGEDEDDEEISAQVLSKKFQHLSEEQVAILSNLSQQQLLKVVDRVCERQHPLDAVLDSVAGDIAANVRKVAEEQRLADQGGGDGTCQFEEDALVGGGGKGGSDLDKVTAMTASASLFTMNSKSRSAEHLAPDYFLHVARFVPLRLSFEERVFLRLLESTLEVSEYTDKIDILCGGNKARRIAREIRQVCAILSGLSLAHNYEEGQRLLRDHDFVSNRAFFQSVFEIGRRYKILNPERMRSAYGKLIYLLMDAKKPEVQQLLQFDCVIPVNTVYSLLITKKNGLELLKDPLVRIATMEIMPEGKSRHQIQKEIKEKQNAVKTLARKYAGKETQKSSPGFFGLRLSFFQRSDSCSSDEGGLSSSSGRCAGLGGGPGEGGGSDMDVLTPEEIEQCLYSLGDHNTYLRFNREPCDRMIGFLRQYFDPGEPEEGYSLAISSGCAGARLTHSHSRQFVYVLQSLTLWREVCSDMFVLWQMAEADMLHTGNYYRLRDTGQGLNRVQDCPRVSNAMRTILERVQRLTTSWVGSSVVHLGDHNVPNALMFIDKYTQVPRILGPLVLCLEKLPEVYESKPAMRNYFDNQFGGLHALRKRILCDFFRHAFDGSGADNFFDAGSCIDGRLTSAWNWCSTIEKKSFFPAFLLTGFQGFDGKF</sequence>
<feature type="compositionally biased region" description="Low complexity" evidence="2">
    <location>
        <begin position="16"/>
        <end position="47"/>
    </location>
</feature>
<keyword evidence="5" id="KW-1185">Reference proteome</keyword>
<reference evidence="4 5" key="1">
    <citation type="journal article" date="2017" name="Int. J. Parasitol.">
        <title>The genome of the protozoan parasite Cystoisospora suis and a reverse vaccinology approach to identify vaccine candidates.</title>
        <authorList>
            <person name="Palmieri N."/>
            <person name="Shrestha A."/>
            <person name="Ruttkowski B."/>
            <person name="Beck T."/>
            <person name="Vogl C."/>
            <person name="Tomley F."/>
            <person name="Blake D.P."/>
            <person name="Joachim A."/>
        </authorList>
    </citation>
    <scope>NUCLEOTIDE SEQUENCE [LARGE SCALE GENOMIC DNA]</scope>
    <source>
        <strain evidence="4 5">Wien I</strain>
    </source>
</reference>
<dbReference type="GO" id="GO:0016829">
    <property type="term" value="F:lyase activity"/>
    <property type="evidence" value="ECO:0007669"/>
    <property type="project" value="UniProtKB-KW"/>
</dbReference>
<keyword evidence="4" id="KW-0456">Lyase</keyword>